<dbReference type="Pfam" id="PF17862">
    <property type="entry name" value="AAA_lid_3"/>
    <property type="match status" value="1"/>
</dbReference>
<reference evidence="7" key="1">
    <citation type="submission" date="2023-01" db="EMBL/GenBank/DDBJ databases">
        <title>Draft genome sequence of Nocardiopsis sp. LSu2-4 isolated from halophytes.</title>
        <authorList>
            <person name="Duangmal K."/>
            <person name="Chantavorakit T."/>
        </authorList>
    </citation>
    <scope>NUCLEOTIDE SEQUENCE</scope>
    <source>
        <strain evidence="7">LSu2-4</strain>
    </source>
</reference>
<feature type="region of interest" description="Disordered" evidence="4">
    <location>
        <begin position="1"/>
        <end position="37"/>
    </location>
</feature>
<evidence type="ECO:0008006" key="9">
    <source>
        <dbReference type="Google" id="ProtNLM"/>
    </source>
</evidence>
<name>A0ABT4TPD8_9ACTN</name>
<keyword evidence="2" id="KW-0479">Metal-binding</keyword>
<keyword evidence="8" id="KW-1185">Reference proteome</keyword>
<dbReference type="Pfam" id="PF01434">
    <property type="entry name" value="Peptidase_M41"/>
    <property type="match status" value="1"/>
</dbReference>
<dbReference type="Gene3D" id="1.10.8.60">
    <property type="match status" value="1"/>
</dbReference>
<comment type="cofactor">
    <cofactor evidence="1">
        <name>Zn(2+)</name>
        <dbReference type="ChEBI" id="CHEBI:29105"/>
    </cofactor>
</comment>
<evidence type="ECO:0000256" key="1">
    <source>
        <dbReference type="ARBA" id="ARBA00001947"/>
    </source>
</evidence>
<protein>
    <recommendedName>
        <fullName evidence="9">Peptidase M41 domain-containing protein</fullName>
    </recommendedName>
</protein>
<evidence type="ECO:0000259" key="5">
    <source>
        <dbReference type="Pfam" id="PF01434"/>
    </source>
</evidence>
<sequence length="183" mass="19001">MPGGSMGGTYTSFTTERPARSAPTTTSGPSPAPPGMTGADLANLVNEAAPLAARRGEDAVRAADFADALEKVQLGTARAVVMPERERTRTACHESGHALLGMLQPGADPVRKISIVPRGRALGVTLSTPDDDRYGYDTAYLRGRITGALGGMAAESLVFDVVTTGAESDLENTTAIARQMVGR</sequence>
<evidence type="ECO:0000256" key="2">
    <source>
        <dbReference type="ARBA" id="ARBA00022723"/>
    </source>
</evidence>
<dbReference type="Proteomes" id="UP001165685">
    <property type="component" value="Unassembled WGS sequence"/>
</dbReference>
<evidence type="ECO:0000313" key="7">
    <source>
        <dbReference type="EMBL" id="MDA2806545.1"/>
    </source>
</evidence>
<dbReference type="Gene3D" id="1.20.58.760">
    <property type="entry name" value="Peptidase M41"/>
    <property type="match status" value="1"/>
</dbReference>
<feature type="domain" description="Peptidase M41" evidence="5">
    <location>
        <begin position="81"/>
        <end position="181"/>
    </location>
</feature>
<feature type="compositionally biased region" description="Low complexity" evidence="4">
    <location>
        <begin position="20"/>
        <end position="37"/>
    </location>
</feature>
<evidence type="ECO:0000313" key="8">
    <source>
        <dbReference type="Proteomes" id="UP001165685"/>
    </source>
</evidence>
<dbReference type="EMBL" id="JAQFWP010000036">
    <property type="protein sequence ID" value="MDA2806545.1"/>
    <property type="molecule type" value="Genomic_DNA"/>
</dbReference>
<dbReference type="InterPro" id="IPR000642">
    <property type="entry name" value="Peptidase_M41"/>
</dbReference>
<evidence type="ECO:0000259" key="6">
    <source>
        <dbReference type="Pfam" id="PF17862"/>
    </source>
</evidence>
<organism evidence="7 8">
    <name type="scientific">Nocardiopsis suaedae</name>
    <dbReference type="NCBI Taxonomy" id="3018444"/>
    <lineage>
        <taxon>Bacteria</taxon>
        <taxon>Bacillati</taxon>
        <taxon>Actinomycetota</taxon>
        <taxon>Actinomycetes</taxon>
        <taxon>Streptosporangiales</taxon>
        <taxon>Nocardiopsidaceae</taxon>
        <taxon>Nocardiopsis</taxon>
    </lineage>
</organism>
<gene>
    <name evidence="7" type="ORF">O4U47_18695</name>
</gene>
<accession>A0ABT4TPD8</accession>
<evidence type="ECO:0000256" key="4">
    <source>
        <dbReference type="SAM" id="MobiDB-lite"/>
    </source>
</evidence>
<comment type="caution">
    <text evidence="7">The sequence shown here is derived from an EMBL/GenBank/DDBJ whole genome shotgun (WGS) entry which is preliminary data.</text>
</comment>
<evidence type="ECO:0000256" key="3">
    <source>
        <dbReference type="ARBA" id="ARBA00022833"/>
    </source>
</evidence>
<keyword evidence="3" id="KW-0862">Zinc</keyword>
<dbReference type="SUPFAM" id="SSF140990">
    <property type="entry name" value="FtsH protease domain-like"/>
    <property type="match status" value="1"/>
</dbReference>
<feature type="domain" description="AAA ATPase AAA+ lid" evidence="6">
    <location>
        <begin position="34"/>
        <end position="65"/>
    </location>
</feature>
<dbReference type="PANTHER" id="PTHR23076:SF97">
    <property type="entry name" value="ATP-DEPENDENT ZINC METALLOPROTEASE YME1L1"/>
    <property type="match status" value="1"/>
</dbReference>
<dbReference type="RefSeq" id="WP_270679182.1">
    <property type="nucleotide sequence ID" value="NZ_JAQFWP010000036.1"/>
</dbReference>
<dbReference type="InterPro" id="IPR037219">
    <property type="entry name" value="Peptidase_M41-like"/>
</dbReference>
<proteinExistence type="predicted"/>
<dbReference type="InterPro" id="IPR041569">
    <property type="entry name" value="AAA_lid_3"/>
</dbReference>
<dbReference type="PANTHER" id="PTHR23076">
    <property type="entry name" value="METALLOPROTEASE M41 FTSH"/>
    <property type="match status" value="1"/>
</dbReference>